<dbReference type="Proteomes" id="UP000324222">
    <property type="component" value="Unassembled WGS sequence"/>
</dbReference>
<accession>A0A5B7JTJ9</accession>
<sequence length="68" mass="7650">MNPRWQLSSNEGENNWGCAPSGTVNHLSDLSSLNDILISHAIDNLDRFHIHKIAVGSDFLIRIHGDWN</sequence>
<protein>
    <submittedName>
        <fullName evidence="1">Uncharacterized protein</fullName>
    </submittedName>
</protein>
<dbReference type="AlphaFoldDB" id="A0A5B7JTJ9"/>
<proteinExistence type="predicted"/>
<comment type="caution">
    <text evidence="1">The sequence shown here is derived from an EMBL/GenBank/DDBJ whole genome shotgun (WGS) entry which is preliminary data.</text>
</comment>
<evidence type="ECO:0000313" key="1">
    <source>
        <dbReference type="EMBL" id="MPC98099.1"/>
    </source>
</evidence>
<gene>
    <name evidence="1" type="ORF">E2C01_093451</name>
</gene>
<evidence type="ECO:0000313" key="2">
    <source>
        <dbReference type="Proteomes" id="UP000324222"/>
    </source>
</evidence>
<keyword evidence="2" id="KW-1185">Reference proteome</keyword>
<reference evidence="1 2" key="1">
    <citation type="submission" date="2019-05" db="EMBL/GenBank/DDBJ databases">
        <title>Another draft genome of Portunus trituberculatus and its Hox gene families provides insights of decapod evolution.</title>
        <authorList>
            <person name="Jeong J.-H."/>
            <person name="Song I."/>
            <person name="Kim S."/>
            <person name="Choi T."/>
            <person name="Kim D."/>
            <person name="Ryu S."/>
            <person name="Kim W."/>
        </authorList>
    </citation>
    <scope>NUCLEOTIDE SEQUENCE [LARGE SCALE GENOMIC DNA]</scope>
    <source>
        <tissue evidence="1">Muscle</tissue>
    </source>
</reference>
<dbReference type="EMBL" id="VSRR010112619">
    <property type="protein sequence ID" value="MPC98099.1"/>
    <property type="molecule type" value="Genomic_DNA"/>
</dbReference>
<organism evidence="1 2">
    <name type="scientific">Portunus trituberculatus</name>
    <name type="common">Swimming crab</name>
    <name type="synonym">Neptunus trituberculatus</name>
    <dbReference type="NCBI Taxonomy" id="210409"/>
    <lineage>
        <taxon>Eukaryota</taxon>
        <taxon>Metazoa</taxon>
        <taxon>Ecdysozoa</taxon>
        <taxon>Arthropoda</taxon>
        <taxon>Crustacea</taxon>
        <taxon>Multicrustacea</taxon>
        <taxon>Malacostraca</taxon>
        <taxon>Eumalacostraca</taxon>
        <taxon>Eucarida</taxon>
        <taxon>Decapoda</taxon>
        <taxon>Pleocyemata</taxon>
        <taxon>Brachyura</taxon>
        <taxon>Eubrachyura</taxon>
        <taxon>Portunoidea</taxon>
        <taxon>Portunidae</taxon>
        <taxon>Portuninae</taxon>
        <taxon>Portunus</taxon>
    </lineage>
</organism>
<name>A0A5B7JTJ9_PORTR</name>